<dbReference type="AlphaFoldDB" id="A0A9D4RPS2"/>
<accession>A0A9D4RPS2</accession>
<gene>
    <name evidence="1" type="ORF">DPMN_000753</name>
</gene>
<name>A0A9D4RPS2_DREPO</name>
<comment type="caution">
    <text evidence="1">The sequence shown here is derived from an EMBL/GenBank/DDBJ whole genome shotgun (WGS) entry which is preliminary data.</text>
</comment>
<organism evidence="1 2">
    <name type="scientific">Dreissena polymorpha</name>
    <name type="common">Zebra mussel</name>
    <name type="synonym">Mytilus polymorpha</name>
    <dbReference type="NCBI Taxonomy" id="45954"/>
    <lineage>
        <taxon>Eukaryota</taxon>
        <taxon>Metazoa</taxon>
        <taxon>Spiralia</taxon>
        <taxon>Lophotrochozoa</taxon>
        <taxon>Mollusca</taxon>
        <taxon>Bivalvia</taxon>
        <taxon>Autobranchia</taxon>
        <taxon>Heteroconchia</taxon>
        <taxon>Euheterodonta</taxon>
        <taxon>Imparidentia</taxon>
        <taxon>Neoheterodontei</taxon>
        <taxon>Myida</taxon>
        <taxon>Dreissenoidea</taxon>
        <taxon>Dreissenidae</taxon>
        <taxon>Dreissena</taxon>
    </lineage>
</organism>
<keyword evidence="2" id="KW-1185">Reference proteome</keyword>
<reference evidence="1" key="2">
    <citation type="submission" date="2020-11" db="EMBL/GenBank/DDBJ databases">
        <authorList>
            <person name="McCartney M.A."/>
            <person name="Auch B."/>
            <person name="Kono T."/>
            <person name="Mallez S."/>
            <person name="Becker A."/>
            <person name="Gohl D.M."/>
            <person name="Silverstein K.A.T."/>
            <person name="Koren S."/>
            <person name="Bechman K.B."/>
            <person name="Herman A."/>
            <person name="Abrahante J.E."/>
            <person name="Garbe J."/>
        </authorList>
    </citation>
    <scope>NUCLEOTIDE SEQUENCE</scope>
    <source>
        <strain evidence="1">Duluth1</strain>
        <tissue evidence="1">Whole animal</tissue>
    </source>
</reference>
<evidence type="ECO:0000313" key="2">
    <source>
        <dbReference type="Proteomes" id="UP000828390"/>
    </source>
</evidence>
<dbReference type="Proteomes" id="UP000828390">
    <property type="component" value="Unassembled WGS sequence"/>
</dbReference>
<evidence type="ECO:0000313" key="1">
    <source>
        <dbReference type="EMBL" id="KAH3876901.1"/>
    </source>
</evidence>
<dbReference type="EMBL" id="JAIWYP010000001">
    <property type="protein sequence ID" value="KAH3876901.1"/>
    <property type="molecule type" value="Genomic_DNA"/>
</dbReference>
<reference evidence="1" key="1">
    <citation type="journal article" date="2019" name="bioRxiv">
        <title>The Genome of the Zebra Mussel, Dreissena polymorpha: A Resource for Invasive Species Research.</title>
        <authorList>
            <person name="McCartney M.A."/>
            <person name="Auch B."/>
            <person name="Kono T."/>
            <person name="Mallez S."/>
            <person name="Zhang Y."/>
            <person name="Obille A."/>
            <person name="Becker A."/>
            <person name="Abrahante J.E."/>
            <person name="Garbe J."/>
            <person name="Badalamenti J.P."/>
            <person name="Herman A."/>
            <person name="Mangelson H."/>
            <person name="Liachko I."/>
            <person name="Sullivan S."/>
            <person name="Sone E.D."/>
            <person name="Koren S."/>
            <person name="Silverstein K.A.T."/>
            <person name="Beckman K.B."/>
            <person name="Gohl D.M."/>
        </authorList>
    </citation>
    <scope>NUCLEOTIDE SEQUENCE</scope>
    <source>
        <strain evidence="1">Duluth1</strain>
        <tissue evidence="1">Whole animal</tissue>
    </source>
</reference>
<protein>
    <submittedName>
        <fullName evidence="1">Uncharacterized protein</fullName>
    </submittedName>
</protein>
<sequence>MSEFWEWRLRDNPEFASNVGDSRYTELVEDYSLEAIDARKVSVIAFSTMPSILSCI</sequence>
<proteinExistence type="predicted"/>